<name>U7V2W6_9MICC</name>
<evidence type="ECO:0000313" key="2">
    <source>
        <dbReference type="Proteomes" id="UP000017174"/>
    </source>
</evidence>
<reference evidence="1 2" key="1">
    <citation type="submission" date="2013-08" db="EMBL/GenBank/DDBJ databases">
        <authorList>
            <person name="Weinstock G."/>
            <person name="Sodergren E."/>
            <person name="Wylie T."/>
            <person name="Fulton L."/>
            <person name="Fulton R."/>
            <person name="Fronick C."/>
            <person name="O'Laughlin M."/>
            <person name="Godfrey J."/>
            <person name="Miner T."/>
            <person name="Herter B."/>
            <person name="Appelbaum E."/>
            <person name="Cordes M."/>
            <person name="Lek S."/>
            <person name="Wollam A."/>
            <person name="Pepin K.H."/>
            <person name="Palsikar V.B."/>
            <person name="Mitreva M."/>
            <person name="Wilson R.K."/>
        </authorList>
    </citation>
    <scope>NUCLEOTIDE SEQUENCE [LARGE SCALE GENOMIC DNA]</scope>
    <source>
        <strain evidence="1 2">F0184</strain>
    </source>
</reference>
<evidence type="ECO:0000313" key="1">
    <source>
        <dbReference type="EMBL" id="ERT65861.1"/>
    </source>
</evidence>
<protein>
    <submittedName>
        <fullName evidence="1">Uncharacterized protein</fullName>
    </submittedName>
</protein>
<dbReference type="EMBL" id="AXZG01000043">
    <property type="protein sequence ID" value="ERT65861.1"/>
    <property type="molecule type" value="Genomic_DNA"/>
</dbReference>
<accession>U7V2W6</accession>
<proteinExistence type="predicted"/>
<dbReference type="Proteomes" id="UP000017174">
    <property type="component" value="Unassembled WGS sequence"/>
</dbReference>
<dbReference type="HOGENOM" id="CLU_3011536_0_0_11"/>
<gene>
    <name evidence="1" type="ORF">HMPREF0742_01473</name>
</gene>
<comment type="caution">
    <text evidence="1">The sequence shown here is derived from an EMBL/GenBank/DDBJ whole genome shotgun (WGS) entry which is preliminary data.</text>
</comment>
<dbReference type="AlphaFoldDB" id="U7V2W6"/>
<sequence>MPLPFDGKREVALHQRCTRNYHGLPCKVGRIKDGHISLKVTTSGAGRSGRLKHGNF</sequence>
<organism evidence="1 2">
    <name type="scientific">Rothia aeria F0184</name>
    <dbReference type="NCBI Taxonomy" id="888019"/>
    <lineage>
        <taxon>Bacteria</taxon>
        <taxon>Bacillati</taxon>
        <taxon>Actinomycetota</taxon>
        <taxon>Actinomycetes</taxon>
        <taxon>Micrococcales</taxon>
        <taxon>Micrococcaceae</taxon>
        <taxon>Rothia</taxon>
    </lineage>
</organism>